<dbReference type="GO" id="GO:0051707">
    <property type="term" value="P:response to other organism"/>
    <property type="evidence" value="ECO:0007669"/>
    <property type="project" value="UniProtKB-ARBA"/>
</dbReference>
<dbReference type="InterPro" id="IPR001480">
    <property type="entry name" value="Bulb-type_lectin_dom"/>
</dbReference>
<dbReference type="EMBL" id="CP097509">
    <property type="protein sequence ID" value="URE14972.1"/>
    <property type="molecule type" value="Genomic_DNA"/>
</dbReference>
<dbReference type="PANTHER" id="PTHR32444">
    <property type="entry name" value="BULB-TYPE LECTIN DOMAIN-CONTAINING PROTEIN"/>
    <property type="match status" value="1"/>
</dbReference>
<keyword evidence="2" id="KW-0418">Kinase</keyword>
<accession>A0A9E7GMC4</accession>
<dbReference type="FunFam" id="2.90.10.10:FF:000005">
    <property type="entry name" value="G-type lectin S-receptor-like serine/threonine-protein kinase"/>
    <property type="match status" value="1"/>
</dbReference>
<dbReference type="SMART" id="SM00108">
    <property type="entry name" value="B_lectin"/>
    <property type="match status" value="1"/>
</dbReference>
<reference evidence="2" key="1">
    <citation type="submission" date="2022-05" db="EMBL/GenBank/DDBJ databases">
        <title>The Musa troglodytarum L. genome provides insights into the mechanism of non-climacteric behaviour and enrichment of carotenoids.</title>
        <authorList>
            <person name="Wang J."/>
        </authorList>
    </citation>
    <scope>NUCLEOTIDE SEQUENCE</scope>
    <source>
        <tissue evidence="2">Leaf</tissue>
    </source>
</reference>
<feature type="domain" description="Bulb-type lectin" evidence="1">
    <location>
        <begin position="76"/>
        <end position="197"/>
    </location>
</feature>
<organism evidence="2 3">
    <name type="scientific">Musa troglodytarum</name>
    <name type="common">fe'i banana</name>
    <dbReference type="NCBI Taxonomy" id="320322"/>
    <lineage>
        <taxon>Eukaryota</taxon>
        <taxon>Viridiplantae</taxon>
        <taxon>Streptophyta</taxon>
        <taxon>Embryophyta</taxon>
        <taxon>Tracheophyta</taxon>
        <taxon>Spermatophyta</taxon>
        <taxon>Magnoliopsida</taxon>
        <taxon>Liliopsida</taxon>
        <taxon>Zingiberales</taxon>
        <taxon>Musaceae</taxon>
        <taxon>Musa</taxon>
    </lineage>
</organism>
<evidence type="ECO:0000313" key="2">
    <source>
        <dbReference type="EMBL" id="URE14972.1"/>
    </source>
</evidence>
<evidence type="ECO:0000259" key="1">
    <source>
        <dbReference type="PROSITE" id="PS50927"/>
    </source>
</evidence>
<dbReference type="AlphaFoldDB" id="A0A9E7GMC4"/>
<dbReference type="Gene3D" id="2.90.10.10">
    <property type="entry name" value="Bulb-type lectin domain"/>
    <property type="match status" value="1"/>
</dbReference>
<name>A0A9E7GMC4_9LILI</name>
<evidence type="ECO:0000313" key="3">
    <source>
        <dbReference type="Proteomes" id="UP001055439"/>
    </source>
</evidence>
<dbReference type="Proteomes" id="UP001055439">
    <property type="component" value="Chromosome 7"/>
</dbReference>
<dbReference type="PROSITE" id="PS50927">
    <property type="entry name" value="BULB_LECTIN"/>
    <property type="match status" value="1"/>
</dbReference>
<keyword evidence="2" id="KW-0808">Transferase</keyword>
<dbReference type="InterPro" id="IPR036426">
    <property type="entry name" value="Bulb-type_lectin_dom_sf"/>
</dbReference>
<dbReference type="PANTHER" id="PTHR32444:SF247">
    <property type="entry name" value="OS01G0958200 PROTEIN"/>
    <property type="match status" value="1"/>
</dbReference>
<feature type="non-terminal residue" evidence="2">
    <location>
        <position position="210"/>
    </location>
</feature>
<dbReference type="CDD" id="cd00028">
    <property type="entry name" value="B_lectin"/>
    <property type="match status" value="1"/>
</dbReference>
<proteinExistence type="predicted"/>
<dbReference type="SUPFAM" id="SSF51110">
    <property type="entry name" value="alpha-D-mannose-specific plant lectins"/>
    <property type="match status" value="1"/>
</dbReference>
<sequence>MLMSTTTYMSNCKCETLTFCSERSSTSTCYYFRGSFFGRINRSIHVEFLIMGSQCMGFAVPLSLLFASLASHSYAKDTLELDRYIEDGETLISADEIFELGFFSPGSSKYRYVGIWFYNFSTDTILWVANREAPVPATSGSLAVGGDDNLVVLNNTRSILWSSNVSLSSNASTVQLLDDANLVHNNTGYVAWQSFDNPTDTYLPGMEVGL</sequence>
<dbReference type="Pfam" id="PF01453">
    <property type="entry name" value="B_lectin"/>
    <property type="match status" value="1"/>
</dbReference>
<dbReference type="OrthoDB" id="786095at2759"/>
<protein>
    <submittedName>
        <fullName evidence="2">Serine threonine-protein kinase</fullName>
    </submittedName>
</protein>
<keyword evidence="3" id="KW-1185">Reference proteome</keyword>
<gene>
    <name evidence="2" type="ORF">MUK42_05080</name>
</gene>
<dbReference type="GO" id="GO:0016301">
    <property type="term" value="F:kinase activity"/>
    <property type="evidence" value="ECO:0007669"/>
    <property type="project" value="UniProtKB-KW"/>
</dbReference>